<sequence>MRPCDRGTYYGGPRGAPEEEANTPIAEGGDDAPPEVQMTETLVETEENGVDVEAPETVEEESKSYTLEEYKAMKSSAKPAVTLKEHVRPMIAKMFLQTWLHIGS</sequence>
<dbReference type="OrthoDB" id="6022699at2759"/>
<evidence type="ECO:0000313" key="4">
    <source>
        <dbReference type="WBParaSite" id="ECPE_0000681701-mRNA-1"/>
    </source>
</evidence>
<name>A0A183AIL9_9TREM</name>
<gene>
    <name evidence="2" type="ORF">ECPE_LOCUS6804</name>
</gene>
<proteinExistence type="predicted"/>
<feature type="region of interest" description="Disordered" evidence="1">
    <location>
        <begin position="46"/>
        <end position="65"/>
    </location>
</feature>
<dbReference type="Proteomes" id="UP000272942">
    <property type="component" value="Unassembled WGS sequence"/>
</dbReference>
<organism evidence="4">
    <name type="scientific">Echinostoma caproni</name>
    <dbReference type="NCBI Taxonomy" id="27848"/>
    <lineage>
        <taxon>Eukaryota</taxon>
        <taxon>Metazoa</taxon>
        <taxon>Spiralia</taxon>
        <taxon>Lophotrochozoa</taxon>
        <taxon>Platyhelminthes</taxon>
        <taxon>Trematoda</taxon>
        <taxon>Digenea</taxon>
        <taxon>Plagiorchiida</taxon>
        <taxon>Echinostomata</taxon>
        <taxon>Echinostomatoidea</taxon>
        <taxon>Echinostomatidae</taxon>
        <taxon>Echinostoma</taxon>
    </lineage>
</organism>
<keyword evidence="3" id="KW-1185">Reference proteome</keyword>
<protein>
    <submittedName>
        <fullName evidence="4">HABP4_PAI-RBP1 domain-containing protein</fullName>
    </submittedName>
</protein>
<dbReference type="EMBL" id="UZAN01043844">
    <property type="protein sequence ID" value="VDP79389.1"/>
    <property type="molecule type" value="Genomic_DNA"/>
</dbReference>
<accession>A0A183AIL9</accession>
<feature type="region of interest" description="Disordered" evidence="1">
    <location>
        <begin position="1"/>
        <end position="34"/>
    </location>
</feature>
<evidence type="ECO:0000256" key="1">
    <source>
        <dbReference type="SAM" id="MobiDB-lite"/>
    </source>
</evidence>
<evidence type="ECO:0000313" key="2">
    <source>
        <dbReference type="EMBL" id="VDP79389.1"/>
    </source>
</evidence>
<reference evidence="2 3" key="2">
    <citation type="submission" date="2018-11" db="EMBL/GenBank/DDBJ databases">
        <authorList>
            <consortium name="Pathogen Informatics"/>
        </authorList>
    </citation>
    <scope>NUCLEOTIDE SEQUENCE [LARGE SCALE GENOMIC DNA]</scope>
    <source>
        <strain evidence="2 3">Egypt</strain>
    </source>
</reference>
<reference evidence="4" key="1">
    <citation type="submission" date="2016-06" db="UniProtKB">
        <authorList>
            <consortium name="WormBaseParasite"/>
        </authorList>
    </citation>
    <scope>IDENTIFICATION</scope>
</reference>
<dbReference type="AlphaFoldDB" id="A0A183AIL9"/>
<dbReference type="WBParaSite" id="ECPE_0000681701-mRNA-1">
    <property type="protein sequence ID" value="ECPE_0000681701-mRNA-1"/>
    <property type="gene ID" value="ECPE_0000681701"/>
</dbReference>
<feature type="compositionally biased region" description="Acidic residues" evidence="1">
    <location>
        <begin position="46"/>
        <end position="59"/>
    </location>
</feature>
<evidence type="ECO:0000313" key="3">
    <source>
        <dbReference type="Proteomes" id="UP000272942"/>
    </source>
</evidence>